<comment type="caution">
    <text evidence="3">The sequence shown here is derived from an EMBL/GenBank/DDBJ whole genome shotgun (WGS) entry which is preliminary data.</text>
</comment>
<dbReference type="GO" id="GO:0080032">
    <property type="term" value="F:methyl jasmonate esterase activity"/>
    <property type="evidence" value="ECO:0007669"/>
    <property type="project" value="TreeGrafter"/>
</dbReference>
<protein>
    <submittedName>
        <fullName evidence="3">Pimeloyl-ACP methyl ester carboxylesterase</fullName>
    </submittedName>
</protein>
<evidence type="ECO:0000259" key="2">
    <source>
        <dbReference type="Pfam" id="PF12697"/>
    </source>
</evidence>
<organism evidence="3 4">
    <name type="scientific">Arenicella xantha</name>
    <dbReference type="NCBI Taxonomy" id="644221"/>
    <lineage>
        <taxon>Bacteria</taxon>
        <taxon>Pseudomonadati</taxon>
        <taxon>Pseudomonadota</taxon>
        <taxon>Gammaproteobacteria</taxon>
        <taxon>Arenicellales</taxon>
        <taxon>Arenicellaceae</taxon>
        <taxon>Arenicella</taxon>
    </lineage>
</organism>
<accession>A0A395JPB3</accession>
<feature type="chain" id="PRO_5017442792" evidence="1">
    <location>
        <begin position="24"/>
        <end position="257"/>
    </location>
</feature>
<dbReference type="InterPro" id="IPR045889">
    <property type="entry name" value="MES/HNL"/>
</dbReference>
<evidence type="ECO:0000256" key="1">
    <source>
        <dbReference type="SAM" id="SignalP"/>
    </source>
</evidence>
<evidence type="ECO:0000313" key="3">
    <source>
        <dbReference type="EMBL" id="RBP53449.1"/>
    </source>
</evidence>
<dbReference type="InParanoid" id="A0A395JPB3"/>
<dbReference type="Proteomes" id="UP000253083">
    <property type="component" value="Unassembled WGS sequence"/>
</dbReference>
<feature type="signal peptide" evidence="1">
    <location>
        <begin position="1"/>
        <end position="23"/>
    </location>
</feature>
<dbReference type="EMBL" id="QNRT01000001">
    <property type="protein sequence ID" value="RBP53449.1"/>
    <property type="molecule type" value="Genomic_DNA"/>
</dbReference>
<keyword evidence="4" id="KW-1185">Reference proteome</keyword>
<dbReference type="Pfam" id="PF12697">
    <property type="entry name" value="Abhydrolase_6"/>
    <property type="match status" value="1"/>
</dbReference>
<dbReference type="OrthoDB" id="9773293at2"/>
<dbReference type="Gene3D" id="3.40.50.1820">
    <property type="entry name" value="alpha/beta hydrolase"/>
    <property type="match status" value="1"/>
</dbReference>
<dbReference type="InterPro" id="IPR000073">
    <property type="entry name" value="AB_hydrolase_1"/>
</dbReference>
<dbReference type="GO" id="GO:0080030">
    <property type="term" value="F:methyl indole-3-acetate esterase activity"/>
    <property type="evidence" value="ECO:0007669"/>
    <property type="project" value="TreeGrafter"/>
</dbReference>
<dbReference type="InterPro" id="IPR029058">
    <property type="entry name" value="AB_hydrolase_fold"/>
</dbReference>
<keyword evidence="1" id="KW-0732">Signal</keyword>
<sequence length="257" mass="28384">MRNILINALLLFGCLISASPVSAGGDKQTFIIVHGATGGGWDWRTVSETLIQRGHSVYRPTLTGLGERFHLAGPDVNLDTHISDIVNLILFEDLQQVVLVGHSYGGMVLTGVMNEIPERIKHATFLDAAVPGHGMSAMETWGGKFSDYPIEDHLVKFPWVDPSLPYPRDVYHPANTISQAVSFDNPKAKTINVSYVAFVPEEMTMAARSEDPSWRRAASRGWTIRTFAGDHVIYRVKPTEMAQLLIDTISDVNDPID</sequence>
<gene>
    <name evidence="3" type="ORF">DFR28_101835</name>
</gene>
<dbReference type="AlphaFoldDB" id="A0A395JPB3"/>
<reference evidence="3 4" key="1">
    <citation type="submission" date="2018-06" db="EMBL/GenBank/DDBJ databases">
        <title>Genomic Encyclopedia of Type Strains, Phase IV (KMG-IV): sequencing the most valuable type-strain genomes for metagenomic binning, comparative biology and taxonomic classification.</title>
        <authorList>
            <person name="Goeker M."/>
        </authorList>
    </citation>
    <scope>NUCLEOTIDE SEQUENCE [LARGE SCALE GENOMIC DNA]</scope>
    <source>
        <strain evidence="3 4">DSM 24032</strain>
    </source>
</reference>
<proteinExistence type="predicted"/>
<dbReference type="SUPFAM" id="SSF53474">
    <property type="entry name" value="alpha/beta-Hydrolases"/>
    <property type="match status" value="1"/>
</dbReference>
<name>A0A395JPB3_9GAMM</name>
<dbReference type="RefSeq" id="WP_113953014.1">
    <property type="nucleotide sequence ID" value="NZ_QNRT01000001.1"/>
</dbReference>
<evidence type="ECO:0000313" key="4">
    <source>
        <dbReference type="Proteomes" id="UP000253083"/>
    </source>
</evidence>
<dbReference type="PANTHER" id="PTHR10992">
    <property type="entry name" value="METHYLESTERASE FAMILY MEMBER"/>
    <property type="match status" value="1"/>
</dbReference>
<feature type="domain" description="AB hydrolase-1" evidence="2">
    <location>
        <begin position="31"/>
        <end position="218"/>
    </location>
</feature>
<dbReference type="PANTHER" id="PTHR10992:SF1086">
    <property type="entry name" value="AB HYDROLASE-1 DOMAIN-CONTAINING PROTEIN"/>
    <property type="match status" value="1"/>
</dbReference>